<accession>A0A4Q2D250</accession>
<name>A0A4Q2D250_9AGAR</name>
<dbReference type="OrthoDB" id="3357408at2759"/>
<keyword evidence="1" id="KW-0812">Transmembrane</keyword>
<evidence type="ECO:0000256" key="1">
    <source>
        <dbReference type="SAM" id="Phobius"/>
    </source>
</evidence>
<comment type="caution">
    <text evidence="2">The sequence shown here is derived from an EMBL/GenBank/DDBJ whole genome shotgun (WGS) entry which is preliminary data.</text>
</comment>
<feature type="transmembrane region" description="Helical" evidence="1">
    <location>
        <begin position="36"/>
        <end position="55"/>
    </location>
</feature>
<keyword evidence="3" id="KW-1185">Reference proteome</keyword>
<dbReference type="EMBL" id="SDEE01001350">
    <property type="protein sequence ID" value="RXW12215.1"/>
    <property type="molecule type" value="Genomic_DNA"/>
</dbReference>
<evidence type="ECO:0000313" key="2">
    <source>
        <dbReference type="EMBL" id="RXW12215.1"/>
    </source>
</evidence>
<reference evidence="2 3" key="1">
    <citation type="submission" date="2019-01" db="EMBL/GenBank/DDBJ databases">
        <title>Draft genome sequence of Psathyrella aberdarensis IHI B618.</title>
        <authorList>
            <person name="Buettner E."/>
            <person name="Kellner H."/>
        </authorList>
    </citation>
    <scope>NUCLEOTIDE SEQUENCE [LARGE SCALE GENOMIC DNA]</scope>
    <source>
        <strain evidence="2 3">IHI B618</strain>
    </source>
</reference>
<sequence>MLIESALPLSVFGIVAATFLWLPATAASNHEAYSVAQLVFEALFWSFIMIIFRVTTGRSWSNFPRVKDGVILSTINFAAHPTAESSFFRKSHFRSDFGRDAGADAEHGGTSNDVTIARSSCDDSIQIEHRSDPEKP</sequence>
<dbReference type="AlphaFoldDB" id="A0A4Q2D250"/>
<keyword evidence="1" id="KW-0472">Membrane</keyword>
<keyword evidence="1" id="KW-1133">Transmembrane helix</keyword>
<proteinExistence type="predicted"/>
<dbReference type="Proteomes" id="UP000290288">
    <property type="component" value="Unassembled WGS sequence"/>
</dbReference>
<gene>
    <name evidence="2" type="ORF">EST38_g13639</name>
</gene>
<protein>
    <submittedName>
        <fullName evidence="2">Uncharacterized protein</fullName>
    </submittedName>
</protein>
<evidence type="ECO:0000313" key="3">
    <source>
        <dbReference type="Proteomes" id="UP000290288"/>
    </source>
</evidence>
<organism evidence="2 3">
    <name type="scientific">Candolleomyces aberdarensis</name>
    <dbReference type="NCBI Taxonomy" id="2316362"/>
    <lineage>
        <taxon>Eukaryota</taxon>
        <taxon>Fungi</taxon>
        <taxon>Dikarya</taxon>
        <taxon>Basidiomycota</taxon>
        <taxon>Agaricomycotina</taxon>
        <taxon>Agaricomycetes</taxon>
        <taxon>Agaricomycetidae</taxon>
        <taxon>Agaricales</taxon>
        <taxon>Agaricineae</taxon>
        <taxon>Psathyrellaceae</taxon>
        <taxon>Candolleomyces</taxon>
    </lineage>
</organism>